<reference evidence="1" key="1">
    <citation type="submission" date="2015-09" db="EMBL/GenBank/DDBJ databases">
        <title>De novo assembly of Pectinophora gossypiella (Pink Bollworm) gut transcriptome.</title>
        <authorList>
            <person name="Tassone E.E."/>
        </authorList>
    </citation>
    <scope>NUCLEOTIDE SEQUENCE</scope>
</reference>
<gene>
    <name evidence="1" type="ORF">g.5539</name>
</gene>
<evidence type="ECO:0000313" key="1">
    <source>
        <dbReference type="EMBL" id="JAT83824.1"/>
    </source>
</evidence>
<accession>A0A1E1WA24</accession>
<proteinExistence type="predicted"/>
<dbReference type="OrthoDB" id="5812619at2759"/>
<sequence length="158" mass="19128">MCHSEKSLEDLKYERFDKSIWLKVQDDLGRTYTSLQRFWYTFLHVQLFVKYDIKLKQVRKVVLKKIRSPSIQVWTDIRWKELLKHFPDGFTHMFVYHATQKLVSSYKNYKTAPIEEVIQYGLNELKTKVSKSKRLKTLTMNKEGMLEVIEYDNDMHKE</sequence>
<protein>
    <submittedName>
        <fullName evidence="1">Uncharacterized protein</fullName>
    </submittedName>
</protein>
<organism evidence="1">
    <name type="scientific">Pectinophora gossypiella</name>
    <name type="common">Cotton pink bollworm</name>
    <name type="synonym">Depressaria gossypiella</name>
    <dbReference type="NCBI Taxonomy" id="13191"/>
    <lineage>
        <taxon>Eukaryota</taxon>
        <taxon>Metazoa</taxon>
        <taxon>Ecdysozoa</taxon>
        <taxon>Arthropoda</taxon>
        <taxon>Hexapoda</taxon>
        <taxon>Insecta</taxon>
        <taxon>Pterygota</taxon>
        <taxon>Neoptera</taxon>
        <taxon>Endopterygota</taxon>
        <taxon>Lepidoptera</taxon>
        <taxon>Glossata</taxon>
        <taxon>Ditrysia</taxon>
        <taxon>Gelechioidea</taxon>
        <taxon>Gelechiidae</taxon>
        <taxon>Apatetrinae</taxon>
        <taxon>Pectinophora</taxon>
    </lineage>
</organism>
<dbReference type="AlphaFoldDB" id="A0A1E1WA24"/>
<name>A0A1E1WA24_PECGO</name>
<dbReference type="EMBL" id="GDQN01007230">
    <property type="protein sequence ID" value="JAT83824.1"/>
    <property type="molecule type" value="Transcribed_RNA"/>
</dbReference>